<sequence length="86" mass="10419">MKGICNLGCNKIFENPIFKEAKVKDDIREVYFKCPHCGRKYICFYTDREIRKLQALQRKTKDQREFNKLKDKVTIKMNKLKENMKK</sequence>
<evidence type="ECO:0000313" key="1">
    <source>
        <dbReference type="EMBL" id="MDC4242485.1"/>
    </source>
</evidence>
<name>A0A9X3XMU8_9CLOT</name>
<dbReference type="Proteomes" id="UP001141183">
    <property type="component" value="Unassembled WGS sequence"/>
</dbReference>
<comment type="caution">
    <text evidence="1">The sequence shown here is derived from an EMBL/GenBank/DDBJ whole genome shotgun (WGS) entry which is preliminary data.</text>
</comment>
<evidence type="ECO:0008006" key="3">
    <source>
        <dbReference type="Google" id="ProtNLM"/>
    </source>
</evidence>
<evidence type="ECO:0000313" key="2">
    <source>
        <dbReference type="Proteomes" id="UP001141183"/>
    </source>
</evidence>
<dbReference type="AlphaFoldDB" id="A0A9X3XMU8"/>
<organism evidence="1 2">
    <name type="scientific">Clostridium tertium</name>
    <dbReference type="NCBI Taxonomy" id="1559"/>
    <lineage>
        <taxon>Bacteria</taxon>
        <taxon>Bacillati</taxon>
        <taxon>Bacillota</taxon>
        <taxon>Clostridia</taxon>
        <taxon>Eubacteriales</taxon>
        <taxon>Clostridiaceae</taxon>
        <taxon>Clostridium</taxon>
    </lineage>
</organism>
<protein>
    <recommendedName>
        <fullName evidence="3">Transglycosylase</fullName>
    </recommendedName>
</protein>
<proteinExistence type="predicted"/>
<dbReference type="RefSeq" id="WP_195954770.1">
    <property type="nucleotide sequence ID" value="NZ_JADPEJ010000028.1"/>
</dbReference>
<accession>A0A9X3XMU8</accession>
<keyword evidence="2" id="KW-1185">Reference proteome</keyword>
<dbReference type="EMBL" id="JAMRYU010000034">
    <property type="protein sequence ID" value="MDC4242485.1"/>
    <property type="molecule type" value="Genomic_DNA"/>
</dbReference>
<reference evidence="1" key="1">
    <citation type="submission" date="2022-05" db="EMBL/GenBank/DDBJ databases">
        <title>Draft genome sequence of Clostridium tertium strain CP3 isolated from Peru.</title>
        <authorList>
            <person name="Hurtado R."/>
            <person name="Lima L."/>
            <person name="Sousa T."/>
            <person name="Jaiswal A.K."/>
            <person name="Tiwari S."/>
            <person name="Maturrano L."/>
            <person name="Brenig B."/>
            <person name="Azevedo V."/>
        </authorList>
    </citation>
    <scope>NUCLEOTIDE SEQUENCE</scope>
    <source>
        <strain evidence="1">CP3</strain>
    </source>
</reference>
<gene>
    <name evidence="1" type="ORF">NE398_20340</name>
</gene>